<dbReference type="SUPFAM" id="SSF56209">
    <property type="entry name" value="Nitrile hydratase alpha chain"/>
    <property type="match status" value="1"/>
</dbReference>
<organism evidence="1 2">
    <name type="scientific">Tistrella mobilis</name>
    <dbReference type="NCBI Taxonomy" id="171437"/>
    <lineage>
        <taxon>Bacteria</taxon>
        <taxon>Pseudomonadati</taxon>
        <taxon>Pseudomonadota</taxon>
        <taxon>Alphaproteobacteria</taxon>
        <taxon>Geminicoccales</taxon>
        <taxon>Geminicoccaceae</taxon>
        <taxon>Tistrella</taxon>
    </lineage>
</organism>
<proteinExistence type="predicted"/>
<dbReference type="InterPro" id="IPR036648">
    <property type="entry name" value="CN_Hdrase_a/SCN_Hdrase_g_sf"/>
</dbReference>
<dbReference type="GO" id="GO:0046914">
    <property type="term" value="F:transition metal ion binding"/>
    <property type="evidence" value="ECO:0007669"/>
    <property type="project" value="InterPro"/>
</dbReference>
<dbReference type="Proteomes" id="UP000257706">
    <property type="component" value="Unassembled WGS sequence"/>
</dbReference>
<dbReference type="GO" id="GO:0003824">
    <property type="term" value="F:catalytic activity"/>
    <property type="evidence" value="ECO:0007669"/>
    <property type="project" value="InterPro"/>
</dbReference>
<dbReference type="NCBIfam" id="TIGR03793">
    <property type="entry name" value="leader_NHLP"/>
    <property type="match status" value="1"/>
</dbReference>
<dbReference type="EMBL" id="DMAI01000234">
    <property type="protein sequence ID" value="HAE48686.1"/>
    <property type="molecule type" value="Genomic_DNA"/>
</dbReference>
<dbReference type="Gene3D" id="3.90.330.10">
    <property type="entry name" value="Nitrile hydratase alpha /Thiocyanate hydrolase gamma"/>
    <property type="match status" value="1"/>
</dbReference>
<dbReference type="InterPro" id="IPR022513">
    <property type="entry name" value="TOMM_pelo"/>
</dbReference>
<gene>
    <name evidence="1" type="ORF">DCK97_14815</name>
</gene>
<evidence type="ECO:0000313" key="1">
    <source>
        <dbReference type="EMBL" id="HAE48686.1"/>
    </source>
</evidence>
<sequence length="90" mass="9710">MLSRDDALNRILDCATADPGFRETMLRDPKAAISTLLGIELPTALEVVVHEETPSRLHIVLPPAGDALDDASLEVVSGGTVDWNNLNFPM</sequence>
<name>A0A3B9ILT9_9PROT</name>
<reference evidence="1 2" key="1">
    <citation type="journal article" date="2018" name="Nat. Biotechnol.">
        <title>A standardized bacterial taxonomy based on genome phylogeny substantially revises the tree of life.</title>
        <authorList>
            <person name="Parks D.H."/>
            <person name="Chuvochina M."/>
            <person name="Waite D.W."/>
            <person name="Rinke C."/>
            <person name="Skarshewski A."/>
            <person name="Chaumeil P.A."/>
            <person name="Hugenholtz P."/>
        </authorList>
    </citation>
    <scope>NUCLEOTIDE SEQUENCE [LARGE SCALE GENOMIC DNA]</scope>
    <source>
        <strain evidence="1">UBA8739</strain>
    </source>
</reference>
<accession>A0A3B9ILT9</accession>
<dbReference type="AlphaFoldDB" id="A0A3B9ILT9"/>
<protein>
    <submittedName>
        <fullName evidence="1">Nitrile hydratase</fullName>
    </submittedName>
</protein>
<evidence type="ECO:0000313" key="2">
    <source>
        <dbReference type="Proteomes" id="UP000257706"/>
    </source>
</evidence>
<comment type="caution">
    <text evidence="1">The sequence shown here is derived from an EMBL/GenBank/DDBJ whole genome shotgun (WGS) entry which is preliminary data.</text>
</comment>